<evidence type="ECO:0000313" key="4">
    <source>
        <dbReference type="Proteomes" id="UP000230961"/>
    </source>
</evidence>
<sequence>MNTQTKRKIAGIASQTEIAKRMEVSPQSVSLWFSGNGAVPPKNIIGLCAALNWEITPHEIDHRIYPNPTDGIPPELQSNAPAA</sequence>
<dbReference type="KEGG" id="yel:LC20_08100"/>
<protein>
    <submittedName>
        <fullName evidence="3">Cro/Cl family transcriptional regulator</fullName>
    </submittedName>
</protein>
<gene>
    <name evidence="3" type="ORF">LC20_08100</name>
</gene>
<dbReference type="EMBL" id="CP007448">
    <property type="protein sequence ID" value="ATX62905.1"/>
    <property type="molecule type" value="Genomic_DNA"/>
</dbReference>
<evidence type="ECO:0000259" key="2">
    <source>
        <dbReference type="PROSITE" id="PS50943"/>
    </source>
</evidence>
<name>A0A7U5SUC0_YEREN</name>
<dbReference type="AlphaFoldDB" id="A0A7U5SUC0"/>
<dbReference type="GO" id="GO:0003677">
    <property type="term" value="F:DNA binding"/>
    <property type="evidence" value="ECO:0007669"/>
    <property type="project" value="InterPro"/>
</dbReference>
<dbReference type="CDD" id="cd00093">
    <property type="entry name" value="HTH_XRE"/>
    <property type="match status" value="1"/>
</dbReference>
<dbReference type="Pfam" id="PF01381">
    <property type="entry name" value="HTH_3"/>
    <property type="match status" value="1"/>
</dbReference>
<accession>A0A7U5SUC0</accession>
<dbReference type="Gene3D" id="1.10.260.40">
    <property type="entry name" value="lambda repressor-like DNA-binding domains"/>
    <property type="match status" value="1"/>
</dbReference>
<organism evidence="3 4">
    <name type="scientific">Yersinia enterocolitica LC20</name>
    <dbReference type="NCBI Taxonomy" id="1443113"/>
    <lineage>
        <taxon>Bacteria</taxon>
        <taxon>Pseudomonadati</taxon>
        <taxon>Pseudomonadota</taxon>
        <taxon>Gammaproteobacteria</taxon>
        <taxon>Enterobacterales</taxon>
        <taxon>Yersiniaceae</taxon>
        <taxon>Yersinia</taxon>
    </lineage>
</organism>
<feature type="region of interest" description="Disordered" evidence="1">
    <location>
        <begin position="64"/>
        <end position="83"/>
    </location>
</feature>
<dbReference type="SUPFAM" id="SSF47413">
    <property type="entry name" value="lambda repressor-like DNA-binding domains"/>
    <property type="match status" value="1"/>
</dbReference>
<evidence type="ECO:0000313" key="3">
    <source>
        <dbReference type="EMBL" id="ATX62905.1"/>
    </source>
</evidence>
<proteinExistence type="predicted"/>
<dbReference type="InterPro" id="IPR001387">
    <property type="entry name" value="Cro/C1-type_HTH"/>
</dbReference>
<evidence type="ECO:0000256" key="1">
    <source>
        <dbReference type="SAM" id="MobiDB-lite"/>
    </source>
</evidence>
<reference evidence="3 4" key="1">
    <citation type="submission" date="2017-11" db="EMBL/GenBank/DDBJ databases">
        <title>The complete genome sequence and comparative genome analysis of Yersinia enterocolitica strain LC20.</title>
        <authorList>
            <person name="Shi G."/>
            <person name="Su M."/>
            <person name="Liang J."/>
            <person name="Gu W."/>
            <person name="Xiao Y."/>
            <person name="Zhang Z."/>
            <person name="Qiu H."/>
            <person name="Duan R."/>
            <person name="Zhang Z."/>
            <person name="Li Y."/>
            <person name="Zhang X."/>
            <person name="Ling Y."/>
            <person name="Song L."/>
            <person name="Chen M."/>
            <person name="Zhao Y."/>
            <person name="Wu J."/>
            <person name="Jing H."/>
            <person name="Xiao J."/>
            <person name="Wang X."/>
        </authorList>
    </citation>
    <scope>NUCLEOTIDE SEQUENCE [LARGE SCALE GENOMIC DNA]</scope>
    <source>
        <strain evidence="3 4">LC20</strain>
    </source>
</reference>
<dbReference type="PROSITE" id="PS50943">
    <property type="entry name" value="HTH_CROC1"/>
    <property type="match status" value="1"/>
</dbReference>
<feature type="domain" description="HTH cro/C1-type" evidence="2">
    <location>
        <begin position="14"/>
        <end position="60"/>
    </location>
</feature>
<dbReference type="Proteomes" id="UP000230961">
    <property type="component" value="Chromosome"/>
</dbReference>
<dbReference type="InterPro" id="IPR010982">
    <property type="entry name" value="Lambda_DNA-bd_dom_sf"/>
</dbReference>